<feature type="domain" description="YrdC-like" evidence="12">
    <location>
        <begin position="11"/>
        <end position="197"/>
    </location>
</feature>
<gene>
    <name evidence="10" type="primary">coaE</name>
    <name evidence="13" type="ORF">H9942_03820</name>
</gene>
<keyword evidence="10" id="KW-0418">Kinase</keyword>
<dbReference type="InterPro" id="IPR003593">
    <property type="entry name" value="AAA+_ATPase"/>
</dbReference>
<dbReference type="InterPro" id="IPR017945">
    <property type="entry name" value="DHBP_synth_RibB-like_a/b_dom"/>
</dbReference>
<dbReference type="GO" id="GO:0004140">
    <property type="term" value="F:dephospho-CoA kinase activity"/>
    <property type="evidence" value="ECO:0007669"/>
    <property type="project" value="UniProtKB-UniRule"/>
</dbReference>
<keyword evidence="8 10" id="KW-0067">ATP-binding</keyword>
<evidence type="ECO:0000256" key="5">
    <source>
        <dbReference type="ARBA" id="ARBA00022694"/>
    </source>
</evidence>
<dbReference type="Gene3D" id="3.40.50.300">
    <property type="entry name" value="P-loop containing nucleotide triphosphate hydrolases"/>
    <property type="match status" value="1"/>
</dbReference>
<evidence type="ECO:0000313" key="13">
    <source>
        <dbReference type="EMBL" id="HJB37178.1"/>
    </source>
</evidence>
<dbReference type="GO" id="GO:0003725">
    <property type="term" value="F:double-stranded RNA binding"/>
    <property type="evidence" value="ECO:0007669"/>
    <property type="project" value="InterPro"/>
</dbReference>
<keyword evidence="6" id="KW-0548">Nucleotidyltransferase</keyword>
<dbReference type="PANTHER" id="PTHR17490">
    <property type="entry name" value="SUA5"/>
    <property type="match status" value="1"/>
</dbReference>
<feature type="binding site" evidence="10">
    <location>
        <begin position="350"/>
        <end position="355"/>
    </location>
    <ligand>
        <name>ATP</name>
        <dbReference type="ChEBI" id="CHEBI:30616"/>
    </ligand>
</feature>
<proteinExistence type="inferred from homology"/>
<dbReference type="InterPro" id="IPR005145">
    <property type="entry name" value="Sua5_C"/>
</dbReference>
<dbReference type="PANTHER" id="PTHR17490:SF16">
    <property type="entry name" value="THREONYLCARBAMOYL-AMP SYNTHASE"/>
    <property type="match status" value="1"/>
</dbReference>
<dbReference type="InterPro" id="IPR027417">
    <property type="entry name" value="P-loop_NTPase"/>
</dbReference>
<evidence type="ECO:0000256" key="3">
    <source>
        <dbReference type="ARBA" id="ARBA00022490"/>
    </source>
</evidence>
<dbReference type="EC" id="2.7.1.24" evidence="10 11"/>
<dbReference type="GO" id="GO:0000049">
    <property type="term" value="F:tRNA binding"/>
    <property type="evidence" value="ECO:0007669"/>
    <property type="project" value="TreeGrafter"/>
</dbReference>
<evidence type="ECO:0000256" key="9">
    <source>
        <dbReference type="ARBA" id="ARBA00048366"/>
    </source>
</evidence>
<dbReference type="GO" id="GO:0015937">
    <property type="term" value="P:coenzyme A biosynthetic process"/>
    <property type="evidence" value="ECO:0007669"/>
    <property type="project" value="UniProtKB-UniRule"/>
</dbReference>
<dbReference type="GO" id="GO:0008033">
    <property type="term" value="P:tRNA processing"/>
    <property type="evidence" value="ECO:0007669"/>
    <property type="project" value="UniProtKB-KW"/>
</dbReference>
<dbReference type="Pfam" id="PF01121">
    <property type="entry name" value="CoaE"/>
    <property type="match status" value="1"/>
</dbReference>
<comment type="subcellular location">
    <subcellularLocation>
        <location evidence="1 10">Cytoplasm</location>
    </subcellularLocation>
</comment>
<dbReference type="PROSITE" id="PS51163">
    <property type="entry name" value="YRDC"/>
    <property type="match status" value="1"/>
</dbReference>
<evidence type="ECO:0000256" key="8">
    <source>
        <dbReference type="ARBA" id="ARBA00022840"/>
    </source>
</evidence>
<dbReference type="Gene3D" id="3.40.50.11030">
    <property type="entry name" value="Threonylcarbamoyl-AMP synthase, C-terminal domain"/>
    <property type="match status" value="1"/>
</dbReference>
<keyword evidence="3 10" id="KW-0963">Cytoplasm</keyword>
<evidence type="ECO:0000256" key="7">
    <source>
        <dbReference type="ARBA" id="ARBA00022741"/>
    </source>
</evidence>
<dbReference type="SUPFAM" id="SSF55821">
    <property type="entry name" value="YrdC/RibB"/>
    <property type="match status" value="1"/>
</dbReference>
<name>A0A9D2LYQ8_9FIRM</name>
<dbReference type="GO" id="GO:0006450">
    <property type="term" value="P:regulation of translational fidelity"/>
    <property type="evidence" value="ECO:0007669"/>
    <property type="project" value="TreeGrafter"/>
</dbReference>
<comment type="similarity">
    <text evidence="2">Belongs to the SUA5 family.</text>
</comment>
<evidence type="ECO:0000256" key="10">
    <source>
        <dbReference type="HAMAP-Rule" id="MF_00376"/>
    </source>
</evidence>
<dbReference type="HAMAP" id="MF_00376">
    <property type="entry name" value="Dephospho_CoA_kinase"/>
    <property type="match status" value="1"/>
</dbReference>
<keyword evidence="4 10" id="KW-0808">Transferase</keyword>
<evidence type="ECO:0000256" key="4">
    <source>
        <dbReference type="ARBA" id="ARBA00022679"/>
    </source>
</evidence>
<keyword evidence="5" id="KW-0819">tRNA processing</keyword>
<dbReference type="GO" id="GO:0005524">
    <property type="term" value="F:ATP binding"/>
    <property type="evidence" value="ECO:0007669"/>
    <property type="project" value="UniProtKB-UniRule"/>
</dbReference>
<dbReference type="SMART" id="SM00382">
    <property type="entry name" value="AAA"/>
    <property type="match status" value="1"/>
</dbReference>
<evidence type="ECO:0000259" key="12">
    <source>
        <dbReference type="PROSITE" id="PS51163"/>
    </source>
</evidence>
<dbReference type="FunFam" id="3.90.870.10:FF:000009">
    <property type="entry name" value="Threonylcarbamoyl-AMP synthase, putative"/>
    <property type="match status" value="1"/>
</dbReference>
<dbReference type="Proteomes" id="UP000824214">
    <property type="component" value="Unassembled WGS sequence"/>
</dbReference>
<comment type="similarity">
    <text evidence="10">Belongs to the CoaE family.</text>
</comment>
<dbReference type="InterPro" id="IPR006070">
    <property type="entry name" value="Sua5-like_dom"/>
</dbReference>
<dbReference type="PROSITE" id="PS51219">
    <property type="entry name" value="DPCK"/>
    <property type="match status" value="1"/>
</dbReference>
<dbReference type="NCBIfam" id="TIGR00057">
    <property type="entry name" value="L-threonylcarbamoyladenylate synthase"/>
    <property type="match status" value="1"/>
</dbReference>
<keyword evidence="7 10" id="KW-0547">Nucleotide-binding</keyword>
<evidence type="ECO:0000256" key="1">
    <source>
        <dbReference type="ARBA" id="ARBA00004496"/>
    </source>
</evidence>
<dbReference type="AlphaFoldDB" id="A0A9D2LYQ8"/>
<evidence type="ECO:0000256" key="2">
    <source>
        <dbReference type="ARBA" id="ARBA00007663"/>
    </source>
</evidence>
<dbReference type="NCBIfam" id="TIGR00152">
    <property type="entry name" value="dephospho-CoA kinase"/>
    <property type="match status" value="1"/>
</dbReference>
<dbReference type="EMBL" id="DWXZ01000072">
    <property type="protein sequence ID" value="HJB37178.1"/>
    <property type="molecule type" value="Genomic_DNA"/>
</dbReference>
<evidence type="ECO:0000313" key="14">
    <source>
        <dbReference type="Proteomes" id="UP000824214"/>
    </source>
</evidence>
<comment type="function">
    <text evidence="10">Catalyzes the phosphorylation of the 3'-hydroxyl group of dephosphocoenzyme A to form coenzyme A.</text>
</comment>
<dbReference type="Pfam" id="PF01300">
    <property type="entry name" value="Sua5_yciO_yrdC"/>
    <property type="match status" value="1"/>
</dbReference>
<dbReference type="SUPFAM" id="SSF52540">
    <property type="entry name" value="P-loop containing nucleoside triphosphate hydrolases"/>
    <property type="match status" value="1"/>
</dbReference>
<dbReference type="CDD" id="cd02022">
    <property type="entry name" value="DPCK"/>
    <property type="match status" value="1"/>
</dbReference>
<dbReference type="InterPro" id="IPR050156">
    <property type="entry name" value="TC-AMP_synthase_SUA5"/>
</dbReference>
<evidence type="ECO:0000256" key="11">
    <source>
        <dbReference type="NCBIfam" id="TIGR00152"/>
    </source>
</evidence>
<dbReference type="Pfam" id="PF03481">
    <property type="entry name" value="Sua5_C"/>
    <property type="match status" value="1"/>
</dbReference>
<dbReference type="InterPro" id="IPR038385">
    <property type="entry name" value="Sua5/YwlC_C"/>
</dbReference>
<accession>A0A9D2LYQ8</accession>
<dbReference type="InterPro" id="IPR001977">
    <property type="entry name" value="Depp_CoAkinase"/>
</dbReference>
<comment type="catalytic activity">
    <reaction evidence="10">
        <text>3'-dephospho-CoA + ATP = ADP + CoA + H(+)</text>
        <dbReference type="Rhea" id="RHEA:18245"/>
        <dbReference type="ChEBI" id="CHEBI:15378"/>
        <dbReference type="ChEBI" id="CHEBI:30616"/>
        <dbReference type="ChEBI" id="CHEBI:57287"/>
        <dbReference type="ChEBI" id="CHEBI:57328"/>
        <dbReference type="ChEBI" id="CHEBI:456216"/>
        <dbReference type="EC" id="2.7.1.24"/>
    </reaction>
</comment>
<comment type="catalytic activity">
    <reaction evidence="9">
        <text>L-threonine + hydrogencarbonate + ATP = L-threonylcarbamoyladenylate + diphosphate + H2O</text>
        <dbReference type="Rhea" id="RHEA:36407"/>
        <dbReference type="ChEBI" id="CHEBI:15377"/>
        <dbReference type="ChEBI" id="CHEBI:17544"/>
        <dbReference type="ChEBI" id="CHEBI:30616"/>
        <dbReference type="ChEBI" id="CHEBI:33019"/>
        <dbReference type="ChEBI" id="CHEBI:57926"/>
        <dbReference type="ChEBI" id="CHEBI:73682"/>
        <dbReference type="EC" id="2.7.7.87"/>
    </reaction>
</comment>
<dbReference type="Gene3D" id="3.90.870.10">
    <property type="entry name" value="DHBP synthase"/>
    <property type="match status" value="1"/>
</dbReference>
<sequence>METLLLSDHCPDDIQRAGDILRRGGLVAIPTETVYGLAANALDGEAVKKIYQAKGRPSDNPLIVHISRFSQLAPLVREVPESAQKLAAAFWPGPLTIILPKSDVIPQQTSGGLDTVAVRCPSHPTARAVIDAAGVPLAAPSANLSGKPSPTTFLHVREDLTGRVDALLDGGDCDVGVESTVLTLATPVPRLLRPGGVTLSQLRQVLGQVEVDPAVLHQMEAGQKAASPGMKYKHYSPAADVVIVDASPEDYVEYVNQKGDGWALCFEEDVPLLQVPAMAYGTRYDSASQAHRLFEALHQLDEAGAARAYARIPRKRGVGLAVYNRLIRAAAFQVVNPKGRHIVGLTGPTGAGKSTVGQALAQRGCYVIDCDKATRSPQVYDAPCLEELAAAFGPQVLRDGALDRAELARRAFASQEARARLGEITFPRILGHIRRQLAEGEAQGFRVLVLDAPTLFESGLDAACSRILAVDAPKEERLARVLRRDGISQEAALRRLEAQPASEFYTARADFVVENGPGAQVEEAVEHFLNQLEENTRL</sequence>
<protein>
    <recommendedName>
        <fullName evidence="10 11">Dephospho-CoA kinase</fullName>
        <ecNumber evidence="10 11">2.7.1.24</ecNumber>
    </recommendedName>
    <alternativeName>
        <fullName evidence="10">Dephosphocoenzyme A kinase</fullName>
    </alternativeName>
</protein>
<organism evidence="13 14">
    <name type="scientific">Candidatus Acutalibacter ornithocaccae</name>
    <dbReference type="NCBI Taxonomy" id="2838416"/>
    <lineage>
        <taxon>Bacteria</taxon>
        <taxon>Bacillati</taxon>
        <taxon>Bacillota</taxon>
        <taxon>Clostridia</taxon>
        <taxon>Eubacteriales</taxon>
        <taxon>Acutalibacteraceae</taxon>
        <taxon>Acutalibacter</taxon>
    </lineage>
</organism>
<keyword evidence="10" id="KW-0173">Coenzyme A biosynthesis</keyword>
<reference evidence="13" key="2">
    <citation type="submission" date="2021-04" db="EMBL/GenBank/DDBJ databases">
        <authorList>
            <person name="Gilroy R."/>
        </authorList>
    </citation>
    <scope>NUCLEOTIDE SEQUENCE</scope>
    <source>
        <strain evidence="13">ChiBcolR8-3208</strain>
    </source>
</reference>
<comment type="pathway">
    <text evidence="10">Cofactor biosynthesis; coenzyme A biosynthesis; CoA from (R)-pantothenate: step 5/5.</text>
</comment>
<reference evidence="13" key="1">
    <citation type="journal article" date="2021" name="PeerJ">
        <title>Extensive microbial diversity within the chicken gut microbiome revealed by metagenomics and culture.</title>
        <authorList>
            <person name="Gilroy R."/>
            <person name="Ravi A."/>
            <person name="Getino M."/>
            <person name="Pursley I."/>
            <person name="Horton D.L."/>
            <person name="Alikhan N.F."/>
            <person name="Baker D."/>
            <person name="Gharbi K."/>
            <person name="Hall N."/>
            <person name="Watson M."/>
            <person name="Adriaenssens E.M."/>
            <person name="Foster-Nyarko E."/>
            <person name="Jarju S."/>
            <person name="Secka A."/>
            <person name="Antonio M."/>
            <person name="Oren A."/>
            <person name="Chaudhuri R.R."/>
            <person name="La Ragione R."/>
            <person name="Hildebrand F."/>
            <person name="Pallen M.J."/>
        </authorList>
    </citation>
    <scope>NUCLEOTIDE SEQUENCE</scope>
    <source>
        <strain evidence="13">ChiBcolR8-3208</strain>
    </source>
</reference>
<dbReference type="GO" id="GO:0005737">
    <property type="term" value="C:cytoplasm"/>
    <property type="evidence" value="ECO:0007669"/>
    <property type="project" value="UniProtKB-SubCell"/>
</dbReference>
<comment type="caution">
    <text evidence="13">The sequence shown here is derived from an EMBL/GenBank/DDBJ whole genome shotgun (WGS) entry which is preliminary data.</text>
</comment>
<dbReference type="GO" id="GO:0061710">
    <property type="term" value="F:L-threonylcarbamoyladenylate synthase"/>
    <property type="evidence" value="ECO:0007669"/>
    <property type="project" value="UniProtKB-EC"/>
</dbReference>
<evidence type="ECO:0000256" key="6">
    <source>
        <dbReference type="ARBA" id="ARBA00022695"/>
    </source>
</evidence>